<dbReference type="EMBL" id="CP017316">
    <property type="protein sequence ID" value="AOT58969.1"/>
    <property type="molecule type" value="Genomic_DNA"/>
</dbReference>
<feature type="compositionally biased region" description="Basic and acidic residues" evidence="1">
    <location>
        <begin position="1"/>
        <end position="21"/>
    </location>
</feature>
<name>A0A1D8G0J2_9ACTN</name>
<evidence type="ECO:0000259" key="2">
    <source>
        <dbReference type="PROSITE" id="PS51186"/>
    </source>
</evidence>
<evidence type="ECO:0000313" key="3">
    <source>
        <dbReference type="EMBL" id="AOT58969.1"/>
    </source>
</evidence>
<feature type="domain" description="N-acetyltransferase" evidence="2">
    <location>
        <begin position="33"/>
        <end position="202"/>
    </location>
</feature>
<dbReference type="InterPro" id="IPR000182">
    <property type="entry name" value="GNAT_dom"/>
</dbReference>
<proteinExistence type="predicted"/>
<evidence type="ECO:0000256" key="1">
    <source>
        <dbReference type="SAM" id="MobiDB-lite"/>
    </source>
</evidence>
<accession>A0A1D8G0J2</accession>
<dbReference type="GO" id="GO:0016747">
    <property type="term" value="F:acyltransferase activity, transferring groups other than amino-acyl groups"/>
    <property type="evidence" value="ECO:0007669"/>
    <property type="project" value="InterPro"/>
</dbReference>
<dbReference type="Proteomes" id="UP000095349">
    <property type="component" value="Chromosome"/>
</dbReference>
<dbReference type="CDD" id="cd04301">
    <property type="entry name" value="NAT_SF"/>
    <property type="match status" value="1"/>
</dbReference>
<reference evidence="3 4" key="1">
    <citation type="submission" date="2016-09" db="EMBL/GenBank/DDBJ databases">
        <title>Streptomyces rubrolavendulae MJM4426 Genome sequencing and assembly.</title>
        <authorList>
            <person name="Kim J.-G."/>
        </authorList>
    </citation>
    <scope>NUCLEOTIDE SEQUENCE [LARGE SCALE GENOMIC DNA]</scope>
    <source>
        <strain evidence="3 4">MJM4426</strain>
    </source>
</reference>
<dbReference type="SUPFAM" id="SSF55729">
    <property type="entry name" value="Acyl-CoA N-acyltransferases (Nat)"/>
    <property type="match status" value="1"/>
</dbReference>
<feature type="region of interest" description="Disordered" evidence="1">
    <location>
        <begin position="1"/>
        <end position="41"/>
    </location>
</feature>
<dbReference type="AlphaFoldDB" id="A0A1D8G0J2"/>
<dbReference type="InterPro" id="IPR016181">
    <property type="entry name" value="Acyl_CoA_acyltransferase"/>
</dbReference>
<keyword evidence="4" id="KW-1185">Reference proteome</keyword>
<dbReference type="PROSITE" id="PS51186">
    <property type="entry name" value="GNAT"/>
    <property type="match status" value="1"/>
</dbReference>
<evidence type="ECO:0000313" key="4">
    <source>
        <dbReference type="Proteomes" id="UP000095349"/>
    </source>
</evidence>
<sequence>MTSRPAEDHRRPCASGAEKRVRAGRRGSYPPGMDLREERAGDAQAVRDVHLRAFGDHGLVVADLVESLRDTLTPGDGLSLVAERDGRVVGHVMFTRSLLDAPRRLVEVQVLSPLAVLPEFQGRGAGSALVRHGLGVLAERAVPLVFLEGHPGYYPRLGFEPGAGLGFRKPSLRIPDGAFQVVRLPAYEPWMTGTLVYAEPFWRHDAVGLRDPEER</sequence>
<organism evidence="3 4">
    <name type="scientific">Streptomyces rubrolavendulae</name>
    <dbReference type="NCBI Taxonomy" id="285473"/>
    <lineage>
        <taxon>Bacteria</taxon>
        <taxon>Bacillati</taxon>
        <taxon>Actinomycetota</taxon>
        <taxon>Actinomycetes</taxon>
        <taxon>Kitasatosporales</taxon>
        <taxon>Streptomycetaceae</taxon>
        <taxon>Streptomyces</taxon>
    </lineage>
</organism>
<dbReference type="Gene3D" id="3.40.630.30">
    <property type="match status" value="1"/>
</dbReference>
<dbReference type="PATRIC" id="fig|285473.5.peg.1866"/>
<dbReference type="Pfam" id="PF13527">
    <property type="entry name" value="Acetyltransf_9"/>
    <property type="match status" value="1"/>
</dbReference>
<gene>
    <name evidence="3" type="ORF">A4G23_01794</name>
</gene>
<dbReference type="KEGG" id="srn:A4G23_01794"/>
<protein>
    <recommendedName>
        <fullName evidence="2">N-acetyltransferase domain-containing protein</fullName>
    </recommendedName>
</protein>